<sequence>MMKSKLVYGFTLLEMLIVVAIAGILASVAYPQYTEYVIRAARSDAMVLLLDAANKQEQYYADNRTYTEDLTLLNVPVTSENGYFTISVNVPNTGTSFTITATAAAGAVAGDTACTTLTITDIGVKGSTGTSSADDCWER</sequence>
<dbReference type="PATRIC" id="fig|161398.10.peg.878"/>
<protein>
    <submittedName>
        <fullName evidence="3">Prepilin-type N-terminal cleavage/methylation domain protein</fullName>
    </submittedName>
</protein>
<dbReference type="InterPro" id="IPR045584">
    <property type="entry name" value="Pilin-like"/>
</dbReference>
<dbReference type="Proteomes" id="UP000061457">
    <property type="component" value="Chromosome I"/>
</dbReference>
<dbReference type="InterPro" id="IPR031982">
    <property type="entry name" value="PilE-like"/>
</dbReference>
<dbReference type="RefSeq" id="WP_405127319.1">
    <property type="nucleotide sequence ID" value="NZ_CP013187.1"/>
</dbReference>
<dbReference type="InterPro" id="IPR000983">
    <property type="entry name" value="Bac_GSPG_pilin"/>
</dbReference>
<dbReference type="GO" id="GO:0015628">
    <property type="term" value="P:protein secretion by the type II secretion system"/>
    <property type="evidence" value="ECO:0007669"/>
    <property type="project" value="InterPro"/>
</dbReference>
<dbReference type="Gene3D" id="3.30.700.10">
    <property type="entry name" value="Glycoprotein, Type 4 Pilin"/>
    <property type="match status" value="1"/>
</dbReference>
<dbReference type="KEGG" id="pphe:PP2015_863"/>
<dbReference type="Pfam" id="PF16732">
    <property type="entry name" value="ComP_DUS"/>
    <property type="match status" value="1"/>
</dbReference>
<evidence type="ECO:0000313" key="4">
    <source>
        <dbReference type="Proteomes" id="UP000061457"/>
    </source>
</evidence>
<dbReference type="Pfam" id="PF07963">
    <property type="entry name" value="N_methyl"/>
    <property type="match status" value="1"/>
</dbReference>
<reference evidence="3 4" key="1">
    <citation type="submission" date="2015-11" db="EMBL/GenBank/DDBJ databases">
        <authorList>
            <person name="Zhang Y."/>
            <person name="Guo Z."/>
        </authorList>
    </citation>
    <scope>NUCLEOTIDE SEQUENCE [LARGE SCALE GENOMIC DNA]</scope>
    <source>
        <strain evidence="3 4">KCTC 12086</strain>
    </source>
</reference>
<keyword evidence="2" id="KW-0472">Membrane</keyword>
<keyword evidence="2" id="KW-0812">Transmembrane</keyword>
<organism evidence="3 4">
    <name type="scientific">Pseudoalteromonas phenolica</name>
    <dbReference type="NCBI Taxonomy" id="161398"/>
    <lineage>
        <taxon>Bacteria</taxon>
        <taxon>Pseudomonadati</taxon>
        <taxon>Pseudomonadota</taxon>
        <taxon>Gammaproteobacteria</taxon>
        <taxon>Alteromonadales</taxon>
        <taxon>Pseudoalteromonadaceae</taxon>
        <taxon>Pseudoalteromonas</taxon>
    </lineage>
</organism>
<dbReference type="GO" id="GO:0015627">
    <property type="term" value="C:type II protein secretion system complex"/>
    <property type="evidence" value="ECO:0007669"/>
    <property type="project" value="InterPro"/>
</dbReference>
<keyword evidence="1" id="KW-0488">Methylation</keyword>
<dbReference type="InterPro" id="IPR012902">
    <property type="entry name" value="N_methyl_site"/>
</dbReference>
<feature type="transmembrane region" description="Helical" evidence="2">
    <location>
        <begin position="6"/>
        <end position="30"/>
    </location>
</feature>
<dbReference type="AlphaFoldDB" id="A0A0S2JZG4"/>
<keyword evidence="4" id="KW-1185">Reference proteome</keyword>
<dbReference type="NCBIfam" id="TIGR02532">
    <property type="entry name" value="IV_pilin_GFxxxE"/>
    <property type="match status" value="1"/>
</dbReference>
<name>A0A0S2JZG4_9GAMM</name>
<dbReference type="SUPFAM" id="SSF54523">
    <property type="entry name" value="Pili subunits"/>
    <property type="match status" value="1"/>
</dbReference>
<dbReference type="GO" id="GO:0043683">
    <property type="term" value="P:type IV pilus assembly"/>
    <property type="evidence" value="ECO:0007669"/>
    <property type="project" value="InterPro"/>
</dbReference>
<keyword evidence="2" id="KW-1133">Transmembrane helix</keyword>
<evidence type="ECO:0000313" key="3">
    <source>
        <dbReference type="EMBL" id="ALO41382.1"/>
    </source>
</evidence>
<evidence type="ECO:0000256" key="2">
    <source>
        <dbReference type="SAM" id="Phobius"/>
    </source>
</evidence>
<proteinExistence type="predicted"/>
<dbReference type="EMBL" id="CP013187">
    <property type="protein sequence ID" value="ALO41382.1"/>
    <property type="molecule type" value="Genomic_DNA"/>
</dbReference>
<dbReference type="PRINTS" id="PR00813">
    <property type="entry name" value="BCTERIALGSPG"/>
</dbReference>
<dbReference type="STRING" id="161398.PP2015_863"/>
<accession>A0A0S2JZG4</accession>
<evidence type="ECO:0000256" key="1">
    <source>
        <dbReference type="ARBA" id="ARBA00022481"/>
    </source>
</evidence>
<gene>
    <name evidence="3" type="ORF">PP2015_863</name>
</gene>